<dbReference type="KEGG" id="bav:BAV0262"/>
<protein>
    <submittedName>
        <fullName evidence="9">Bifunctional protein: include phospholipase and oxidoreductase</fullName>
    </submittedName>
</protein>
<feature type="active site" description="Proton acceptor" evidence="6">
    <location>
        <position position="607"/>
    </location>
</feature>
<feature type="short sequence motif" description="DGA/G" evidence="6">
    <location>
        <begin position="607"/>
        <end position="609"/>
    </location>
</feature>
<evidence type="ECO:0000256" key="7">
    <source>
        <dbReference type="SAM" id="MobiDB-lite"/>
    </source>
</evidence>
<dbReference type="OrthoDB" id="9770965at2"/>
<dbReference type="eggNOG" id="COG1752">
    <property type="taxonomic scope" value="Bacteria"/>
</dbReference>
<dbReference type="GO" id="GO:0016651">
    <property type="term" value="F:oxidoreductase activity, acting on NAD(P)H"/>
    <property type="evidence" value="ECO:0007669"/>
    <property type="project" value="TreeGrafter"/>
</dbReference>
<dbReference type="PANTHER" id="PTHR43557">
    <property type="entry name" value="APOPTOSIS-INDUCING FACTOR 1"/>
    <property type="match status" value="1"/>
</dbReference>
<dbReference type="InterPro" id="IPR016156">
    <property type="entry name" value="FAD/NAD-linked_Rdtase_dimer_sf"/>
</dbReference>
<dbReference type="Gene3D" id="3.50.50.60">
    <property type="entry name" value="FAD/NAD(P)-binding domain"/>
    <property type="match status" value="2"/>
</dbReference>
<sequence length="778" mass="85638">MTYQDIDFLLVGGGLASAQAAETLRREGATGSILILSAESILPYHRPELSKRYLLGTTDAPRLLVHPESFYCKQNIDVALNTAAVSLDAGERLLTTASGSHIRYGQLLIATGATSRQLEVPGASLKGVLPLRSRDDCDVIRALIANASPKGLHAVVAGGSFLGMEVAMTLAKLGLKVTIVERSTQLLKHLASPLLSDVFRDHAQAAGITVVMNDPVIAFQGQDQVSEVLTEQGRRIPCDLAILCTGVKPATQFLESSEISLEDGWVQVDDRLESNVPGVFAAGDVASFFDPVFSRRRHIEHWDNAIKQGRLAAMNMLRRRQRYDEVSYFFCEIGDLGFDMLGDPTEDIDQTIARGTLQERSFSLFYLKEDIARAVFTLGRSADETRIAESLIRYRTKLSNEKEKLGHPGFALHGLPTQNVLILQGGGALGAFECGVVKALEECQIYPDIVAGISIGAVNGAIIASHPHNATAALEAFWSELEVASLQGAAEPMQRAIAVMQILQLGVDNFFRPRWIPSYDSPWEAPWNWTSFYDTAPMRRLLSKYVDFSSLKSSPVRLLVGAVNVLTAEFETFDSYVDDLTPDHILASGSLPPGFSWTFVDGKPYWDGGIVSNSPLDLVIDCCGPDGKRVFIVDLFASQKELPKNMVEIMARRDEIVYSERVRNDLRTRELIDAYRGMIENLLLEIEPQRRERIKRLPRYIQLMGNGTQTQITRFIRQGPPDEPSSRDYDFSDIAIRANQKQGYEQAKTILAASSSTARRPPDCGAGSLKDGANANQG</sequence>
<feature type="active site" description="Nucleophile" evidence="6">
    <location>
        <position position="454"/>
    </location>
</feature>
<dbReference type="GO" id="GO:0016042">
    <property type="term" value="P:lipid catabolic process"/>
    <property type="evidence" value="ECO:0007669"/>
    <property type="project" value="UniProtKB-UniRule"/>
</dbReference>
<dbReference type="Gene3D" id="3.30.390.30">
    <property type="match status" value="1"/>
</dbReference>
<evidence type="ECO:0000256" key="4">
    <source>
        <dbReference type="ARBA" id="ARBA00023002"/>
    </source>
</evidence>
<accession>Q2L052</accession>
<evidence type="ECO:0000256" key="2">
    <source>
        <dbReference type="ARBA" id="ARBA00022630"/>
    </source>
</evidence>
<gene>
    <name evidence="9" type="ordered locus">BAV0262</name>
</gene>
<evidence type="ECO:0000259" key="8">
    <source>
        <dbReference type="PROSITE" id="PS51635"/>
    </source>
</evidence>
<dbReference type="STRING" id="360910.BAV0262"/>
<dbReference type="Pfam" id="PF07992">
    <property type="entry name" value="Pyr_redox_2"/>
    <property type="match status" value="1"/>
</dbReference>
<feature type="region of interest" description="Disordered" evidence="7">
    <location>
        <begin position="752"/>
        <end position="778"/>
    </location>
</feature>
<dbReference type="PANTHER" id="PTHR43557:SF2">
    <property type="entry name" value="RIESKE DOMAIN-CONTAINING PROTEIN-RELATED"/>
    <property type="match status" value="1"/>
</dbReference>
<dbReference type="InterPro" id="IPR050446">
    <property type="entry name" value="FAD-oxidoreductase/Apoptosis"/>
</dbReference>
<dbReference type="SUPFAM" id="SSF52151">
    <property type="entry name" value="FabD/lysophospholipase-like"/>
    <property type="match status" value="1"/>
</dbReference>
<organism evidence="9 10">
    <name type="scientific">Bordetella avium (strain 197N)</name>
    <dbReference type="NCBI Taxonomy" id="360910"/>
    <lineage>
        <taxon>Bacteria</taxon>
        <taxon>Pseudomonadati</taxon>
        <taxon>Pseudomonadota</taxon>
        <taxon>Betaproteobacteria</taxon>
        <taxon>Burkholderiales</taxon>
        <taxon>Alcaligenaceae</taxon>
        <taxon>Bordetella</taxon>
    </lineage>
</organism>
<evidence type="ECO:0000313" key="9">
    <source>
        <dbReference type="EMBL" id="CAJ47867.1"/>
    </source>
</evidence>
<dbReference type="RefSeq" id="WP_012415964.1">
    <property type="nucleotide sequence ID" value="NC_010645.1"/>
</dbReference>
<dbReference type="InterPro" id="IPR002641">
    <property type="entry name" value="PNPLA_dom"/>
</dbReference>
<feature type="short sequence motif" description="GXSXG" evidence="6">
    <location>
        <begin position="452"/>
        <end position="456"/>
    </location>
</feature>
<keyword evidence="10" id="KW-1185">Reference proteome</keyword>
<comment type="cofactor">
    <cofactor evidence="1">
        <name>FAD</name>
        <dbReference type="ChEBI" id="CHEBI:57692"/>
    </cofactor>
</comment>
<dbReference type="HOGENOM" id="CLU_371606_0_0_4"/>
<dbReference type="Pfam" id="PF01734">
    <property type="entry name" value="Patatin"/>
    <property type="match status" value="1"/>
</dbReference>
<evidence type="ECO:0000256" key="3">
    <source>
        <dbReference type="ARBA" id="ARBA00022827"/>
    </source>
</evidence>
<dbReference type="CDD" id="cd07209">
    <property type="entry name" value="Pat_hypo_Ecoli_Z1214_like"/>
    <property type="match status" value="1"/>
</dbReference>
<name>Q2L052_BORA1</name>
<dbReference type="GO" id="GO:0016787">
    <property type="term" value="F:hydrolase activity"/>
    <property type="evidence" value="ECO:0007669"/>
    <property type="project" value="UniProtKB-UniRule"/>
</dbReference>
<dbReference type="InterPro" id="IPR021095">
    <property type="entry name" value="DUF3734"/>
</dbReference>
<dbReference type="SUPFAM" id="SSF51905">
    <property type="entry name" value="FAD/NAD(P)-binding domain"/>
    <property type="match status" value="1"/>
</dbReference>
<keyword evidence="5 6" id="KW-0443">Lipid metabolism</keyword>
<keyword evidence="3" id="KW-0274">FAD</keyword>
<dbReference type="PRINTS" id="PR00411">
    <property type="entry name" value="PNDRDTASEI"/>
</dbReference>
<dbReference type="InterPro" id="IPR016035">
    <property type="entry name" value="Acyl_Trfase/lysoPLipase"/>
</dbReference>
<feature type="domain" description="PNPLA" evidence="8">
    <location>
        <begin position="421"/>
        <end position="620"/>
    </location>
</feature>
<proteinExistence type="predicted"/>
<keyword evidence="4" id="KW-0560">Oxidoreductase</keyword>
<dbReference type="PROSITE" id="PS51635">
    <property type="entry name" value="PNPLA"/>
    <property type="match status" value="1"/>
</dbReference>
<keyword evidence="2" id="KW-0285">Flavoprotein</keyword>
<dbReference type="GO" id="GO:0005737">
    <property type="term" value="C:cytoplasm"/>
    <property type="evidence" value="ECO:0007669"/>
    <property type="project" value="TreeGrafter"/>
</dbReference>
<dbReference type="SUPFAM" id="SSF55424">
    <property type="entry name" value="FAD/NAD-linked reductases, dimerisation (C-terminal) domain"/>
    <property type="match status" value="1"/>
</dbReference>
<evidence type="ECO:0000256" key="1">
    <source>
        <dbReference type="ARBA" id="ARBA00001974"/>
    </source>
</evidence>
<dbReference type="Proteomes" id="UP000001977">
    <property type="component" value="Chromosome"/>
</dbReference>
<evidence type="ECO:0000313" key="10">
    <source>
        <dbReference type="Proteomes" id="UP000001977"/>
    </source>
</evidence>
<keyword evidence="6" id="KW-0442">Lipid degradation</keyword>
<dbReference type="PRINTS" id="PR00368">
    <property type="entry name" value="FADPNR"/>
</dbReference>
<keyword evidence="6" id="KW-0378">Hydrolase</keyword>
<evidence type="ECO:0000256" key="6">
    <source>
        <dbReference type="PROSITE-ProRule" id="PRU01161"/>
    </source>
</evidence>
<dbReference type="InterPro" id="IPR023753">
    <property type="entry name" value="FAD/NAD-binding_dom"/>
</dbReference>
<dbReference type="eggNOG" id="COG0446">
    <property type="taxonomic scope" value="Bacteria"/>
</dbReference>
<dbReference type="EMBL" id="AM167904">
    <property type="protein sequence ID" value="CAJ47867.1"/>
    <property type="molecule type" value="Genomic_DNA"/>
</dbReference>
<reference evidence="9 10" key="1">
    <citation type="journal article" date="2006" name="J. Bacteriol.">
        <title>Comparison of the genome sequence of the poultry pathogen Bordetella avium with those of B. bronchiseptica, B. pertussis, and B. parapertussis reveals extensive diversity in surface structures associated with host interaction.</title>
        <authorList>
            <person name="Sebaihia M."/>
            <person name="Preston A."/>
            <person name="Maskell D.J."/>
            <person name="Kuzmiak H."/>
            <person name="Connell T.D."/>
            <person name="King N.D."/>
            <person name="Orndorff P.E."/>
            <person name="Miyamoto D.M."/>
            <person name="Thomson N.R."/>
            <person name="Harris D."/>
            <person name="Goble A."/>
            <person name="Lord A."/>
            <person name="Murphy L."/>
            <person name="Quail M.A."/>
            <person name="Rutter S."/>
            <person name="Squares R."/>
            <person name="Squares S."/>
            <person name="Woodward J."/>
            <person name="Parkhill J."/>
            <person name="Temple L.M."/>
        </authorList>
    </citation>
    <scope>NUCLEOTIDE SEQUENCE [LARGE SCALE GENOMIC DNA]</scope>
    <source>
        <strain evidence="9 10">197N</strain>
    </source>
</reference>
<feature type="short sequence motif" description="GXGXXG" evidence="6">
    <location>
        <begin position="425"/>
        <end position="430"/>
    </location>
</feature>
<dbReference type="Pfam" id="PF12536">
    <property type="entry name" value="DUF3734"/>
    <property type="match status" value="1"/>
</dbReference>
<evidence type="ECO:0000256" key="5">
    <source>
        <dbReference type="ARBA" id="ARBA00023098"/>
    </source>
</evidence>
<dbReference type="InterPro" id="IPR036188">
    <property type="entry name" value="FAD/NAD-bd_sf"/>
</dbReference>
<dbReference type="Gene3D" id="3.40.1090.10">
    <property type="entry name" value="Cytosolic phospholipase A2 catalytic domain"/>
    <property type="match status" value="2"/>
</dbReference>
<dbReference type="AlphaFoldDB" id="Q2L052"/>